<name>A0A564Y003_HYMDI</name>
<dbReference type="Proteomes" id="UP000321570">
    <property type="component" value="Unassembled WGS sequence"/>
</dbReference>
<feature type="non-terminal residue" evidence="1">
    <location>
        <position position="1"/>
    </location>
</feature>
<organism evidence="1 2">
    <name type="scientific">Hymenolepis diminuta</name>
    <name type="common">Rat tapeworm</name>
    <dbReference type="NCBI Taxonomy" id="6216"/>
    <lineage>
        <taxon>Eukaryota</taxon>
        <taxon>Metazoa</taxon>
        <taxon>Spiralia</taxon>
        <taxon>Lophotrochozoa</taxon>
        <taxon>Platyhelminthes</taxon>
        <taxon>Cestoda</taxon>
        <taxon>Eucestoda</taxon>
        <taxon>Cyclophyllidea</taxon>
        <taxon>Hymenolepididae</taxon>
        <taxon>Hymenolepis</taxon>
    </lineage>
</organism>
<proteinExistence type="predicted"/>
<evidence type="ECO:0000313" key="1">
    <source>
        <dbReference type="EMBL" id="VUZ40597.1"/>
    </source>
</evidence>
<evidence type="ECO:0000313" key="2">
    <source>
        <dbReference type="Proteomes" id="UP000321570"/>
    </source>
</evidence>
<gene>
    <name evidence="1" type="ORF">WMSIL1_LOCUS1607</name>
</gene>
<keyword evidence="2" id="KW-1185">Reference proteome</keyword>
<dbReference type="AlphaFoldDB" id="A0A564Y003"/>
<dbReference type="EMBL" id="CABIJS010000035">
    <property type="protein sequence ID" value="VUZ40597.1"/>
    <property type="molecule type" value="Genomic_DNA"/>
</dbReference>
<protein>
    <submittedName>
        <fullName evidence="1">Uncharacterized protein</fullName>
    </submittedName>
</protein>
<reference evidence="1 2" key="1">
    <citation type="submission" date="2019-07" db="EMBL/GenBank/DDBJ databases">
        <authorList>
            <person name="Jastrzebski P J."/>
            <person name="Paukszto L."/>
            <person name="Jastrzebski P J."/>
        </authorList>
    </citation>
    <scope>NUCLEOTIDE SEQUENCE [LARGE SCALE GENOMIC DNA]</scope>
    <source>
        <strain evidence="1 2">WMS-il1</strain>
    </source>
</reference>
<sequence length="76" mass="8445">LLCPTPSPPYPLPTLSLTLSFSPSLSFFTFPAPRTHHFLHSLLTHLTRLPHLKSPLSSSTTLAIVKYNFDNANDNN</sequence>
<accession>A0A564Y003</accession>